<name>A0A1H9N1T7_9BACT</name>
<evidence type="ECO:0000313" key="3">
    <source>
        <dbReference type="Proteomes" id="UP000199021"/>
    </source>
</evidence>
<gene>
    <name evidence="2" type="ORF">SAMN05444359_13314</name>
</gene>
<keyword evidence="1" id="KW-0472">Membrane</keyword>
<evidence type="ECO:0000313" key="2">
    <source>
        <dbReference type="EMBL" id="SER29904.1"/>
    </source>
</evidence>
<dbReference type="AlphaFoldDB" id="A0A1H9N1T7"/>
<dbReference type="InParanoid" id="A0A1H9N1T7"/>
<organism evidence="2 3">
    <name type="scientific">Neolewinella agarilytica</name>
    <dbReference type="NCBI Taxonomy" id="478744"/>
    <lineage>
        <taxon>Bacteria</taxon>
        <taxon>Pseudomonadati</taxon>
        <taxon>Bacteroidota</taxon>
        <taxon>Saprospiria</taxon>
        <taxon>Saprospirales</taxon>
        <taxon>Lewinellaceae</taxon>
        <taxon>Neolewinella</taxon>
    </lineage>
</organism>
<dbReference type="PROSITE" id="PS51257">
    <property type="entry name" value="PROKAR_LIPOPROTEIN"/>
    <property type="match status" value="1"/>
</dbReference>
<dbReference type="EMBL" id="FOFB01000033">
    <property type="protein sequence ID" value="SER29904.1"/>
    <property type="molecule type" value="Genomic_DNA"/>
</dbReference>
<feature type="transmembrane region" description="Helical" evidence="1">
    <location>
        <begin position="32"/>
        <end position="51"/>
    </location>
</feature>
<evidence type="ECO:0000256" key="1">
    <source>
        <dbReference type="SAM" id="Phobius"/>
    </source>
</evidence>
<protein>
    <recommendedName>
        <fullName evidence="4">Lipoprotein</fullName>
    </recommendedName>
</protein>
<sequence length="63" mass="6795">MKTARFRYVLSLLSASLIAGCLYIISQEGSSLGLWLVIVSQCLLIIAMTLGQGRKGEKLPPVS</sequence>
<evidence type="ECO:0008006" key="4">
    <source>
        <dbReference type="Google" id="ProtNLM"/>
    </source>
</evidence>
<keyword evidence="3" id="KW-1185">Reference proteome</keyword>
<accession>A0A1H9N1T7</accession>
<dbReference type="Proteomes" id="UP000199021">
    <property type="component" value="Unassembled WGS sequence"/>
</dbReference>
<reference evidence="3" key="1">
    <citation type="submission" date="2016-10" db="EMBL/GenBank/DDBJ databases">
        <authorList>
            <person name="Varghese N."/>
            <person name="Submissions S."/>
        </authorList>
    </citation>
    <scope>NUCLEOTIDE SEQUENCE [LARGE SCALE GENOMIC DNA]</scope>
    <source>
        <strain evidence="3">DSM 24740</strain>
    </source>
</reference>
<proteinExistence type="predicted"/>
<feature type="transmembrane region" description="Helical" evidence="1">
    <location>
        <begin position="7"/>
        <end position="26"/>
    </location>
</feature>
<keyword evidence="1" id="KW-1133">Transmembrane helix</keyword>
<keyword evidence="1" id="KW-0812">Transmembrane</keyword>